<evidence type="ECO:0000256" key="1">
    <source>
        <dbReference type="SAM" id="MobiDB-lite"/>
    </source>
</evidence>
<gene>
    <name evidence="3" type="ORF">R2Q92_01830</name>
</gene>
<feature type="region of interest" description="Disordered" evidence="1">
    <location>
        <begin position="110"/>
        <end position="215"/>
    </location>
</feature>
<protein>
    <recommendedName>
        <fullName evidence="5">ECF transporter S component</fullName>
    </recommendedName>
</protein>
<feature type="compositionally biased region" description="Basic and acidic residues" evidence="1">
    <location>
        <begin position="124"/>
        <end position="147"/>
    </location>
</feature>
<feature type="transmembrane region" description="Helical" evidence="2">
    <location>
        <begin position="253"/>
        <end position="271"/>
    </location>
</feature>
<accession>A0ABU5N3R7</accession>
<feature type="transmembrane region" description="Helical" evidence="2">
    <location>
        <begin position="291"/>
        <end position="308"/>
    </location>
</feature>
<feature type="transmembrane region" description="Helical" evidence="2">
    <location>
        <begin position="320"/>
        <end position="342"/>
    </location>
</feature>
<evidence type="ECO:0000313" key="4">
    <source>
        <dbReference type="Proteomes" id="UP001291912"/>
    </source>
</evidence>
<name>A0ABU5N3R7_9MICO</name>
<dbReference type="Proteomes" id="UP001291912">
    <property type="component" value="Unassembled WGS sequence"/>
</dbReference>
<proteinExistence type="predicted"/>
<feature type="transmembrane region" description="Helical" evidence="2">
    <location>
        <begin position="362"/>
        <end position="390"/>
    </location>
</feature>
<dbReference type="EMBL" id="JAWJYN010000001">
    <property type="protein sequence ID" value="MDZ8160557.1"/>
    <property type="molecule type" value="Genomic_DNA"/>
</dbReference>
<evidence type="ECO:0000313" key="3">
    <source>
        <dbReference type="EMBL" id="MDZ8160557.1"/>
    </source>
</evidence>
<sequence length="417" mass="43675">MTDEEGGSARRAPFDEIAGDLQRLRIESGDASYAEIAIRIARRREADGASPASARIARSTVYDVFRTGRRRINADLVAEIVTALGGDDETAAAWRRRCLAVRVDAAQIATGSEPDAISSSPSDPGDHRGRQPSREPDDARAEEDTVDARAGAAGTGYGSPLADADPEGSDDLRSGMHPDAASRSAEGGTRRTRRPAGTPSSSPPDASGRDRAVDADGPSVATLRASLVVAIMVGSVLLNLFGTAVHQALSLPLFLDMIGTATTAFVLGPWYGVIVGLTTNALGAIVTSPETVVFGLVSATGAVLWGYGIRGFARTIPRFILLNMLVALACTLVAVPLNGFLYDGDSSGHATDAYVNALRTAQGMWLALFSVNFLASLIDKMIAGSLALALARLLTPLRLREGAPPTLLQSRRGRRGA</sequence>
<organism evidence="3 4">
    <name type="scientific">Microbacterium aquimaris</name>
    <dbReference type="NCBI Taxonomy" id="459816"/>
    <lineage>
        <taxon>Bacteria</taxon>
        <taxon>Bacillati</taxon>
        <taxon>Actinomycetota</taxon>
        <taxon>Actinomycetes</taxon>
        <taxon>Micrococcales</taxon>
        <taxon>Microbacteriaceae</taxon>
        <taxon>Microbacterium</taxon>
    </lineage>
</organism>
<evidence type="ECO:0008006" key="5">
    <source>
        <dbReference type="Google" id="ProtNLM"/>
    </source>
</evidence>
<dbReference type="Gene3D" id="1.10.1760.20">
    <property type="match status" value="1"/>
</dbReference>
<comment type="caution">
    <text evidence="3">The sequence shown here is derived from an EMBL/GenBank/DDBJ whole genome shotgun (WGS) entry which is preliminary data.</text>
</comment>
<keyword evidence="2" id="KW-0812">Transmembrane</keyword>
<reference evidence="3 4" key="1">
    <citation type="submission" date="2023-10" db="EMBL/GenBank/DDBJ databases">
        <title>Microbacterium xanthum sp. nov., isolated from seaweed.</title>
        <authorList>
            <person name="Lee S.D."/>
        </authorList>
    </citation>
    <scope>NUCLEOTIDE SEQUENCE [LARGE SCALE GENOMIC DNA]</scope>
    <source>
        <strain evidence="3 4">KCTC 19124</strain>
    </source>
</reference>
<feature type="transmembrane region" description="Helical" evidence="2">
    <location>
        <begin position="221"/>
        <end position="241"/>
    </location>
</feature>
<keyword evidence="4" id="KW-1185">Reference proteome</keyword>
<keyword evidence="2" id="KW-1133">Transmembrane helix</keyword>
<keyword evidence="2" id="KW-0472">Membrane</keyword>
<dbReference type="RefSeq" id="WP_194423262.1">
    <property type="nucleotide sequence ID" value="NZ_BAAAPT010000001.1"/>
</dbReference>
<feature type="compositionally biased region" description="Low complexity" evidence="1">
    <location>
        <begin position="195"/>
        <end position="204"/>
    </location>
</feature>
<evidence type="ECO:0000256" key="2">
    <source>
        <dbReference type="SAM" id="Phobius"/>
    </source>
</evidence>